<proteinExistence type="predicted"/>
<dbReference type="Proteomes" id="UP000004291">
    <property type="component" value="Chromosome"/>
</dbReference>
<keyword evidence="1" id="KW-1003">Cell membrane</keyword>
<feature type="transmembrane region" description="Helical" evidence="2">
    <location>
        <begin position="702"/>
        <end position="720"/>
    </location>
</feature>
<keyword evidence="2" id="KW-0472">Membrane</keyword>
<feature type="transmembrane region" description="Helical" evidence="2">
    <location>
        <begin position="174"/>
        <end position="198"/>
    </location>
</feature>
<feature type="transmembrane region" description="Helical" evidence="2">
    <location>
        <begin position="410"/>
        <end position="431"/>
    </location>
</feature>
<feature type="transmembrane region" description="Helical" evidence="2">
    <location>
        <begin position="108"/>
        <end position="129"/>
    </location>
</feature>
<feature type="transmembrane region" description="Helical" evidence="2">
    <location>
        <begin position="519"/>
        <end position="538"/>
    </location>
</feature>
<feature type="transmembrane region" description="Helical" evidence="2">
    <location>
        <begin position="341"/>
        <end position="365"/>
    </location>
</feature>
<evidence type="ECO:0000256" key="2">
    <source>
        <dbReference type="SAM" id="Phobius"/>
    </source>
</evidence>
<dbReference type="EMBL" id="ABIA03000004">
    <property type="protein sequence ID" value="EDQ31614.2"/>
    <property type="molecule type" value="Genomic_DNA"/>
</dbReference>
<dbReference type="PANTHER" id="PTHR43849:SF2">
    <property type="entry name" value="BLL3936 PROTEIN"/>
    <property type="match status" value="1"/>
</dbReference>
<feature type="transmembrane region" description="Helical" evidence="2">
    <location>
        <begin position="218"/>
        <end position="243"/>
    </location>
</feature>
<evidence type="ECO:0000313" key="5">
    <source>
        <dbReference type="Proteomes" id="UP000004291"/>
    </source>
</evidence>
<feature type="transmembrane region" description="Helical" evidence="2">
    <location>
        <begin position="677"/>
        <end position="695"/>
    </location>
</feature>
<comment type="subcellular location">
    <subcellularLocation>
        <location evidence="1">Cell inner membrane</location>
        <topology evidence="1">Multi-pass membrane protein</topology>
    </subcellularLocation>
</comment>
<reference evidence="4 5" key="1">
    <citation type="submission" date="2007-10" db="EMBL/GenBank/DDBJ databases">
        <authorList>
            <person name="Wagner-Dobler I."/>
            <person name="Ferriera S."/>
            <person name="Johnson J."/>
            <person name="Kravitz S."/>
            <person name="Beeson K."/>
            <person name="Sutton G."/>
            <person name="Rogers Y.-H."/>
            <person name="Friedman R."/>
            <person name="Frazier M."/>
            <person name="Venter J.C."/>
        </authorList>
    </citation>
    <scope>NUCLEOTIDE SEQUENCE [LARGE SCALE GENOMIC DNA]</scope>
    <source>
        <strain evidence="4 5">DFL-43</strain>
    </source>
</reference>
<feature type="transmembrane region" description="Helical" evidence="2">
    <location>
        <begin position="597"/>
        <end position="618"/>
    </location>
</feature>
<dbReference type="HOGENOM" id="CLU_007041_3_1_5"/>
<dbReference type="InterPro" id="IPR010656">
    <property type="entry name" value="DctM"/>
</dbReference>
<feature type="transmembrane region" description="Helical" evidence="2">
    <location>
        <begin position="452"/>
        <end position="473"/>
    </location>
</feature>
<gene>
    <name evidence="4" type="ORF">HPDFL43_11281</name>
</gene>
<reference evidence="4 5" key="2">
    <citation type="submission" date="2012-06" db="EMBL/GenBank/DDBJ databases">
        <authorList>
            <person name="Fiebig A."/>
        </authorList>
    </citation>
    <scope>NUCLEOTIDE SEQUENCE [LARGE SCALE GENOMIC DNA]</scope>
    <source>
        <strain evidence="4 5">DFL-43</strain>
    </source>
</reference>
<keyword evidence="5" id="KW-1185">Reference proteome</keyword>
<dbReference type="GO" id="GO:0005886">
    <property type="term" value="C:plasma membrane"/>
    <property type="evidence" value="ECO:0007669"/>
    <property type="project" value="UniProtKB-SubCell"/>
</dbReference>
<evidence type="ECO:0000259" key="3">
    <source>
        <dbReference type="Pfam" id="PF06808"/>
    </source>
</evidence>
<dbReference type="GO" id="GO:0022857">
    <property type="term" value="F:transmembrane transporter activity"/>
    <property type="evidence" value="ECO:0007669"/>
    <property type="project" value="UniProtKB-UniRule"/>
</dbReference>
<keyword evidence="1" id="KW-0997">Cell inner membrane</keyword>
<feature type="transmembrane region" description="Helical" evidence="2">
    <location>
        <begin position="726"/>
        <end position="742"/>
    </location>
</feature>
<feature type="transmembrane region" description="Helical" evidence="2">
    <location>
        <begin position="55"/>
        <end position="75"/>
    </location>
</feature>
<dbReference type="NCBIfam" id="TIGR02123">
    <property type="entry name" value="TRAP_fused"/>
    <property type="match status" value="1"/>
</dbReference>
<feature type="transmembrane region" description="Helical" evidence="2">
    <location>
        <begin position="493"/>
        <end position="512"/>
    </location>
</feature>
<dbReference type="eggNOG" id="COG4666">
    <property type="taxonomic scope" value="Bacteria"/>
</dbReference>
<dbReference type="STRING" id="411684.HPDFL43_11281"/>
<dbReference type="InterPro" id="IPR011853">
    <property type="entry name" value="TRAP_DctM-Dct_fused"/>
</dbReference>
<name>A9DGF6_HOEPD</name>
<comment type="function">
    <text evidence="1">Part of the tripartite ATP-independent periplasmic (TRAP) transport system.</text>
</comment>
<protein>
    <submittedName>
        <fullName evidence="4">TRAP transporter, 4TM/12TM fusion protein</fullName>
    </submittedName>
</protein>
<dbReference type="PANTHER" id="PTHR43849">
    <property type="entry name" value="BLL3936 PROTEIN"/>
    <property type="match status" value="1"/>
</dbReference>
<comment type="caution">
    <text evidence="4">The sequence shown here is derived from an EMBL/GenBank/DDBJ whole genome shotgun (WGS) entry which is preliminary data.</text>
</comment>
<accession>A9DGF6</accession>
<dbReference type="AlphaFoldDB" id="A9DGF6"/>
<evidence type="ECO:0000256" key="1">
    <source>
        <dbReference type="RuleBase" id="RU369079"/>
    </source>
</evidence>
<sequence>MTSAFLILAASIISPETDKIGIRMNNSEPTQPTAPIDERAFWLSEMPTRGSPIRLAVVGFAICFALWHIATNIWLNEPGKWQNAIHFAGFAFLAAVTMSPFGRNSSRGWAVALDFLYGGAIAAAALWVAYAENGVYERTLAVTGQSWQFTWVDWLAGCLLIFAALDLSRRVSGWVIPILVLTSLAYILFLGSYLPGVFRAASLPLNDVLFRTLYNDEGMFGILASISVTNITLFMIFGGFLVASGASDFVIELSKVVAGRTRGGAAFVAVLSSALTGTISGSAIANTASTGVITIPLMKSNGFRPKFAAGVEAAASTGGQLMPPIMGAGAFVMASYTAIPYSTIVTLSIVPAILYFLSVAFIVRIEAVKYQVGEGIDLVINKGKLVSGGLVFVLPLAVMIYLLMSGVTPSYAASWAIAALVVVSWLTSVLAKVVGSDAFEPVQMGPSKISEALLIGIKSSVMTGILLVTIGIMNNAIVTSGIGNGFSLMIAQWSGGSLVIAILLIGLASLVLGMGLPVTAAYIILAILTAPALAGILADSIIIDQLVAGITDPSKSAFFMLVDSPHVAKVATGMLREEAVALMAAMPFEMAITVRPLLVDPAIQTSFLLTAHLIIFWLSQDSNVTPPVCLAAFTAAGIAGSKPMATGFESWKIAKGLYIVPLMFAYTPLLTGSFNEILQIGFFALFGIYATNALIQRYAEGPLNPLLYVLIIAGAVGAYWPLNWTANLIGAGLVLSVIVLSGRRGRERERALAG</sequence>
<keyword evidence="2" id="KW-0812">Transmembrane</keyword>
<feature type="domain" description="TRAP C4-dicarboxylate transport system permease DctM subunit" evidence="3">
    <location>
        <begin position="159"/>
        <end position="665"/>
    </location>
</feature>
<feature type="transmembrane region" description="Helical" evidence="2">
    <location>
        <begin position="624"/>
        <end position="641"/>
    </location>
</feature>
<evidence type="ECO:0000313" key="4">
    <source>
        <dbReference type="EMBL" id="EDQ31614.2"/>
    </source>
</evidence>
<feature type="transmembrane region" description="Helical" evidence="2">
    <location>
        <begin position="264"/>
        <end position="285"/>
    </location>
</feature>
<feature type="transmembrane region" description="Helical" evidence="2">
    <location>
        <begin position="81"/>
        <end position="101"/>
    </location>
</feature>
<keyword evidence="1" id="KW-0813">Transport</keyword>
<feature type="transmembrane region" description="Helical" evidence="2">
    <location>
        <begin position="149"/>
        <end position="167"/>
    </location>
</feature>
<feature type="transmembrane region" description="Helical" evidence="2">
    <location>
        <begin position="385"/>
        <end position="404"/>
    </location>
</feature>
<keyword evidence="2" id="KW-1133">Transmembrane helix</keyword>
<dbReference type="Pfam" id="PF06808">
    <property type="entry name" value="DctM"/>
    <property type="match status" value="1"/>
</dbReference>
<organism evidence="4 5">
    <name type="scientific">Hoeflea phototrophica (strain DSM 17068 / NCIMB 14078 / DFL-43)</name>
    <dbReference type="NCBI Taxonomy" id="411684"/>
    <lineage>
        <taxon>Bacteria</taxon>
        <taxon>Pseudomonadati</taxon>
        <taxon>Pseudomonadota</taxon>
        <taxon>Alphaproteobacteria</taxon>
        <taxon>Hyphomicrobiales</taxon>
        <taxon>Rhizobiaceae</taxon>
        <taxon>Hoeflea</taxon>
    </lineage>
</organism>